<dbReference type="InterPro" id="IPR029036">
    <property type="entry name" value="P5CR_dimer"/>
</dbReference>
<dbReference type="HAMAP" id="MF_01925">
    <property type="entry name" value="P5C_reductase"/>
    <property type="match status" value="1"/>
</dbReference>
<dbReference type="GO" id="GO:0004735">
    <property type="term" value="F:pyrroline-5-carboxylate reductase activity"/>
    <property type="evidence" value="ECO:0007669"/>
    <property type="project" value="UniProtKB-UniRule"/>
</dbReference>
<evidence type="ECO:0000313" key="9">
    <source>
        <dbReference type="EMBL" id="MBJ3775152.1"/>
    </source>
</evidence>
<comment type="catalytic activity">
    <reaction evidence="4">
        <text>L-proline + NADP(+) = (S)-1-pyrroline-5-carboxylate + NADPH + 2 H(+)</text>
        <dbReference type="Rhea" id="RHEA:14109"/>
        <dbReference type="ChEBI" id="CHEBI:15378"/>
        <dbReference type="ChEBI" id="CHEBI:17388"/>
        <dbReference type="ChEBI" id="CHEBI:57783"/>
        <dbReference type="ChEBI" id="CHEBI:58349"/>
        <dbReference type="ChEBI" id="CHEBI:60039"/>
        <dbReference type="EC" id="1.5.1.2"/>
    </reaction>
</comment>
<dbReference type="InterPro" id="IPR028939">
    <property type="entry name" value="P5C_Rdtase_cat_N"/>
</dbReference>
<dbReference type="InterPro" id="IPR000304">
    <property type="entry name" value="Pyrroline-COOH_reductase"/>
</dbReference>
<dbReference type="Pfam" id="PF03807">
    <property type="entry name" value="F420_oxidored"/>
    <property type="match status" value="1"/>
</dbReference>
<evidence type="ECO:0000256" key="4">
    <source>
        <dbReference type="HAMAP-Rule" id="MF_01925"/>
    </source>
</evidence>
<proteinExistence type="inferred from homology"/>
<dbReference type="Proteomes" id="UP000609531">
    <property type="component" value="Unassembled WGS sequence"/>
</dbReference>
<feature type="domain" description="Pyrroline-5-carboxylate reductase dimerisation" evidence="8">
    <location>
        <begin position="160"/>
        <end position="265"/>
    </location>
</feature>
<feature type="domain" description="Pyrroline-5-carboxylate reductase catalytic N-terminal" evidence="7">
    <location>
        <begin position="10"/>
        <end position="99"/>
    </location>
</feature>
<dbReference type="EC" id="1.5.1.2" evidence="4 5"/>
<dbReference type="PIRSF" id="PIRSF000193">
    <property type="entry name" value="Pyrrol-5-carb_rd"/>
    <property type="match status" value="1"/>
</dbReference>
<keyword evidence="4" id="KW-0641">Proline biosynthesis</keyword>
<comment type="pathway">
    <text evidence="4">Amino-acid biosynthesis; L-proline biosynthesis; L-proline from L-glutamate 5-semialdehyde: step 1/1.</text>
</comment>
<protein>
    <recommendedName>
        <fullName evidence="4 5">Pyrroline-5-carboxylate reductase</fullName>
        <shortName evidence="4">P5C reductase</shortName>
        <shortName evidence="4">P5CR</shortName>
        <ecNumber evidence="4 5">1.5.1.2</ecNumber>
    </recommendedName>
    <alternativeName>
        <fullName evidence="4">PCA reductase</fullName>
    </alternativeName>
</protein>
<evidence type="ECO:0000259" key="8">
    <source>
        <dbReference type="Pfam" id="PF14748"/>
    </source>
</evidence>
<dbReference type="AlphaFoldDB" id="A0A934MCD4"/>
<sequence length="267" mass="26629">MLSPERPLVLVGAGNMGGAMLEGWLAAGTSPRSIVVIEPSPPDTQALATPGLTVTATAPDGITASTLVLAVKPQVMGEVLPKLTGLRDEATLVVSIAAGITIETLKTLGRGPVVRAIPNTPSSVGKGMTAAVADGAGEKDVALADKLLSSIGTVEWVDDEALIDVATAVSGSGPAYVFYLVEALAAAGEKAGLPADVAAVLARRTIIGAGALLDRSPLDPATLRRNVTSPGGTTAAALEVLMAGDGLGPLMERAVAAATARSRELGS</sequence>
<dbReference type="GO" id="GO:0055129">
    <property type="term" value="P:L-proline biosynthetic process"/>
    <property type="evidence" value="ECO:0007669"/>
    <property type="project" value="UniProtKB-UniRule"/>
</dbReference>
<comment type="caution">
    <text evidence="9">The sequence shown here is derived from an EMBL/GenBank/DDBJ whole genome shotgun (WGS) entry which is preliminary data.</text>
</comment>
<evidence type="ECO:0000256" key="1">
    <source>
        <dbReference type="ARBA" id="ARBA00005525"/>
    </source>
</evidence>
<keyword evidence="10" id="KW-1185">Reference proteome</keyword>
<feature type="binding site" evidence="6">
    <location>
        <begin position="70"/>
        <end position="73"/>
    </location>
    <ligand>
        <name>NADP(+)</name>
        <dbReference type="ChEBI" id="CHEBI:58349"/>
    </ligand>
</feature>
<dbReference type="EMBL" id="JAEKJA010000003">
    <property type="protein sequence ID" value="MBJ3775152.1"/>
    <property type="molecule type" value="Genomic_DNA"/>
</dbReference>
<dbReference type="FunFam" id="1.10.3730.10:FF:000001">
    <property type="entry name" value="Pyrroline-5-carboxylate reductase"/>
    <property type="match status" value="1"/>
</dbReference>
<keyword evidence="4" id="KW-0028">Amino-acid biosynthesis</keyword>
<dbReference type="Gene3D" id="1.10.3730.10">
    <property type="entry name" value="ProC C-terminal domain-like"/>
    <property type="match status" value="1"/>
</dbReference>
<dbReference type="Gene3D" id="3.40.50.720">
    <property type="entry name" value="NAD(P)-binding Rossmann-like Domain"/>
    <property type="match status" value="1"/>
</dbReference>
<dbReference type="NCBIfam" id="TIGR00112">
    <property type="entry name" value="proC"/>
    <property type="match status" value="1"/>
</dbReference>
<gene>
    <name evidence="4" type="primary">proC</name>
    <name evidence="9" type="ORF">JCR33_05600</name>
</gene>
<keyword evidence="4" id="KW-0963">Cytoplasm</keyword>
<accession>A0A934MCD4</accession>
<dbReference type="InterPro" id="IPR036291">
    <property type="entry name" value="NAD(P)-bd_dom_sf"/>
</dbReference>
<dbReference type="InterPro" id="IPR008927">
    <property type="entry name" value="6-PGluconate_DH-like_C_sf"/>
</dbReference>
<keyword evidence="2 4" id="KW-0521">NADP</keyword>
<evidence type="ECO:0000313" key="10">
    <source>
        <dbReference type="Proteomes" id="UP000609531"/>
    </source>
</evidence>
<evidence type="ECO:0000256" key="3">
    <source>
        <dbReference type="ARBA" id="ARBA00023002"/>
    </source>
</evidence>
<dbReference type="GO" id="GO:0005737">
    <property type="term" value="C:cytoplasm"/>
    <property type="evidence" value="ECO:0007669"/>
    <property type="project" value="UniProtKB-SubCell"/>
</dbReference>
<comment type="catalytic activity">
    <reaction evidence="4">
        <text>L-proline + NAD(+) = (S)-1-pyrroline-5-carboxylate + NADH + 2 H(+)</text>
        <dbReference type="Rhea" id="RHEA:14105"/>
        <dbReference type="ChEBI" id="CHEBI:15378"/>
        <dbReference type="ChEBI" id="CHEBI:17388"/>
        <dbReference type="ChEBI" id="CHEBI:57540"/>
        <dbReference type="ChEBI" id="CHEBI:57945"/>
        <dbReference type="ChEBI" id="CHEBI:60039"/>
        <dbReference type="EC" id="1.5.1.2"/>
    </reaction>
</comment>
<name>A0A934MCD4_9HYPH</name>
<dbReference type="Pfam" id="PF14748">
    <property type="entry name" value="P5CR_dimer"/>
    <property type="match status" value="1"/>
</dbReference>
<comment type="subcellular location">
    <subcellularLocation>
        <location evidence="4">Cytoplasm</location>
    </subcellularLocation>
</comment>
<dbReference type="SUPFAM" id="SSF48179">
    <property type="entry name" value="6-phosphogluconate dehydrogenase C-terminal domain-like"/>
    <property type="match status" value="1"/>
</dbReference>
<evidence type="ECO:0000259" key="7">
    <source>
        <dbReference type="Pfam" id="PF03807"/>
    </source>
</evidence>
<comment type="function">
    <text evidence="4">Catalyzes the reduction of 1-pyrroline-5-carboxylate (PCA) to L-proline.</text>
</comment>
<dbReference type="PANTHER" id="PTHR11645">
    <property type="entry name" value="PYRROLINE-5-CARBOXYLATE REDUCTASE"/>
    <property type="match status" value="1"/>
</dbReference>
<reference evidence="9" key="1">
    <citation type="submission" date="2020-12" db="EMBL/GenBank/DDBJ databases">
        <title>Bacterial taxonomy.</title>
        <authorList>
            <person name="Pan X."/>
        </authorList>
    </citation>
    <scope>NUCLEOTIDE SEQUENCE</scope>
    <source>
        <strain evidence="9">B2012</strain>
    </source>
</reference>
<comment type="similarity">
    <text evidence="1 4">Belongs to the pyrroline-5-carboxylate reductase family.</text>
</comment>
<dbReference type="RefSeq" id="WP_198881034.1">
    <property type="nucleotide sequence ID" value="NZ_JAEKJA010000003.1"/>
</dbReference>
<organism evidence="9 10">
    <name type="scientific">Acuticoccus mangrovi</name>
    <dbReference type="NCBI Taxonomy" id="2796142"/>
    <lineage>
        <taxon>Bacteria</taxon>
        <taxon>Pseudomonadati</taxon>
        <taxon>Pseudomonadota</taxon>
        <taxon>Alphaproteobacteria</taxon>
        <taxon>Hyphomicrobiales</taxon>
        <taxon>Amorphaceae</taxon>
        <taxon>Acuticoccus</taxon>
    </lineage>
</organism>
<dbReference type="PANTHER" id="PTHR11645:SF0">
    <property type="entry name" value="PYRROLINE-5-CARBOXYLATE REDUCTASE 3"/>
    <property type="match status" value="1"/>
</dbReference>
<evidence type="ECO:0000256" key="5">
    <source>
        <dbReference type="NCBIfam" id="TIGR00112"/>
    </source>
</evidence>
<keyword evidence="3 4" id="KW-0560">Oxidoreductase</keyword>
<dbReference type="SUPFAM" id="SSF51735">
    <property type="entry name" value="NAD(P)-binding Rossmann-fold domains"/>
    <property type="match status" value="1"/>
</dbReference>
<evidence type="ECO:0000256" key="6">
    <source>
        <dbReference type="PIRSR" id="PIRSR000193-1"/>
    </source>
</evidence>
<evidence type="ECO:0000256" key="2">
    <source>
        <dbReference type="ARBA" id="ARBA00022857"/>
    </source>
</evidence>